<protein>
    <submittedName>
        <fullName evidence="2">Uncharacterized protein</fullName>
    </submittedName>
</protein>
<dbReference type="AlphaFoldDB" id="A0A9N9SLX2"/>
<evidence type="ECO:0000313" key="2">
    <source>
        <dbReference type="EMBL" id="CAG9824534.1"/>
    </source>
</evidence>
<dbReference type="OrthoDB" id="6807435at2759"/>
<sequence>MIVKDKLICVKCKFSFHPGCWKQSLTGKNPECLHEGEMTVTSECEDAAFFDALDEMTNTNPNFDIVIFKYILKQKDLLIQELRDKITMLNNQIGNMVVNNNYSPTPIMIPQKPDTEKDAKKPPSKKELIAQGATTSDKPVANKNTGISKTITKQDLSREIHKIESEQKLDKYINLGNITQQRKVDKNPNDKIISNSDEPEDSNWKTVKPRRNNRRSMIIGNNYKDSSIRGVPKYVDLHVCRLDTSTTSEDLENLLKKHFTVFVSFLVSLTIPIQCMLSVMENK</sequence>
<organism evidence="2 3">
    <name type="scientific">Phaedon cochleariae</name>
    <name type="common">Mustard beetle</name>
    <dbReference type="NCBI Taxonomy" id="80249"/>
    <lineage>
        <taxon>Eukaryota</taxon>
        <taxon>Metazoa</taxon>
        <taxon>Ecdysozoa</taxon>
        <taxon>Arthropoda</taxon>
        <taxon>Hexapoda</taxon>
        <taxon>Insecta</taxon>
        <taxon>Pterygota</taxon>
        <taxon>Neoptera</taxon>
        <taxon>Endopterygota</taxon>
        <taxon>Coleoptera</taxon>
        <taxon>Polyphaga</taxon>
        <taxon>Cucujiformia</taxon>
        <taxon>Chrysomeloidea</taxon>
        <taxon>Chrysomelidae</taxon>
        <taxon>Chrysomelinae</taxon>
        <taxon>Chrysomelini</taxon>
        <taxon>Phaedon</taxon>
    </lineage>
</organism>
<dbReference type="Proteomes" id="UP001153737">
    <property type="component" value="Chromosome 8"/>
</dbReference>
<proteinExistence type="predicted"/>
<reference evidence="2" key="2">
    <citation type="submission" date="2022-10" db="EMBL/GenBank/DDBJ databases">
        <authorList>
            <consortium name="ENA_rothamsted_submissions"/>
            <consortium name="culmorum"/>
            <person name="King R."/>
        </authorList>
    </citation>
    <scope>NUCLEOTIDE SEQUENCE</scope>
</reference>
<reference evidence="2" key="1">
    <citation type="submission" date="2022-01" db="EMBL/GenBank/DDBJ databases">
        <authorList>
            <person name="King R."/>
        </authorList>
    </citation>
    <scope>NUCLEOTIDE SEQUENCE</scope>
</reference>
<evidence type="ECO:0000256" key="1">
    <source>
        <dbReference type="SAM" id="MobiDB-lite"/>
    </source>
</evidence>
<keyword evidence="3" id="KW-1185">Reference proteome</keyword>
<accession>A0A9N9SLX2</accession>
<evidence type="ECO:0000313" key="3">
    <source>
        <dbReference type="Proteomes" id="UP001153737"/>
    </source>
</evidence>
<feature type="region of interest" description="Disordered" evidence="1">
    <location>
        <begin position="183"/>
        <end position="207"/>
    </location>
</feature>
<name>A0A9N9SLX2_PHACE</name>
<gene>
    <name evidence="2" type="ORF">PHAECO_LOCUS11907</name>
</gene>
<dbReference type="EMBL" id="OU896714">
    <property type="protein sequence ID" value="CAG9824534.1"/>
    <property type="molecule type" value="Genomic_DNA"/>
</dbReference>